<feature type="compositionally biased region" description="Acidic residues" evidence="6">
    <location>
        <begin position="780"/>
        <end position="804"/>
    </location>
</feature>
<name>A0A6A5TEY2_9PLEO</name>
<comment type="similarity">
    <text evidence="2">Belongs to the CDC45 family.</text>
</comment>
<dbReference type="PANTHER" id="PTHR10507:SF0">
    <property type="entry name" value="CELL DIVISION CONTROL PROTEIN 45 HOMOLOG"/>
    <property type="match status" value="1"/>
</dbReference>
<keyword evidence="4" id="KW-0539">Nucleus</keyword>
<evidence type="ECO:0000256" key="4">
    <source>
        <dbReference type="ARBA" id="ARBA00023242"/>
    </source>
</evidence>
<feature type="compositionally biased region" description="Acidic residues" evidence="6">
    <location>
        <begin position="198"/>
        <end position="223"/>
    </location>
</feature>
<dbReference type="AlphaFoldDB" id="A0A6A5TEY2"/>
<dbReference type="GO" id="GO:0000727">
    <property type="term" value="P:double-strand break repair via break-induced replication"/>
    <property type="evidence" value="ECO:0007669"/>
    <property type="project" value="TreeGrafter"/>
</dbReference>
<dbReference type="GO" id="GO:0031261">
    <property type="term" value="C:DNA replication preinitiation complex"/>
    <property type="evidence" value="ECO:0007669"/>
    <property type="project" value="TreeGrafter"/>
</dbReference>
<reference evidence="7" key="1">
    <citation type="journal article" date="2020" name="Stud. Mycol.">
        <title>101 Dothideomycetes genomes: a test case for predicting lifestyles and emergence of pathogens.</title>
        <authorList>
            <person name="Haridas S."/>
            <person name="Albert R."/>
            <person name="Binder M."/>
            <person name="Bloem J."/>
            <person name="Labutti K."/>
            <person name="Salamov A."/>
            <person name="Andreopoulos B."/>
            <person name="Baker S."/>
            <person name="Barry K."/>
            <person name="Bills G."/>
            <person name="Bluhm B."/>
            <person name="Cannon C."/>
            <person name="Castanera R."/>
            <person name="Culley D."/>
            <person name="Daum C."/>
            <person name="Ezra D."/>
            <person name="Gonzalez J."/>
            <person name="Henrissat B."/>
            <person name="Kuo A."/>
            <person name="Liang C."/>
            <person name="Lipzen A."/>
            <person name="Lutzoni F."/>
            <person name="Magnuson J."/>
            <person name="Mondo S."/>
            <person name="Nolan M."/>
            <person name="Ohm R."/>
            <person name="Pangilinan J."/>
            <person name="Park H.-J."/>
            <person name="Ramirez L."/>
            <person name="Alfaro M."/>
            <person name="Sun H."/>
            <person name="Tritt A."/>
            <person name="Yoshinaga Y."/>
            <person name="Zwiers L.-H."/>
            <person name="Turgeon B."/>
            <person name="Goodwin S."/>
            <person name="Spatafora J."/>
            <person name="Crous P."/>
            <person name="Grigoriev I."/>
        </authorList>
    </citation>
    <scope>NUCLEOTIDE SEQUENCE</scope>
    <source>
        <strain evidence="7">CBS 675.92</strain>
    </source>
</reference>
<evidence type="ECO:0000256" key="2">
    <source>
        <dbReference type="ARBA" id="ARBA00010727"/>
    </source>
</evidence>
<dbReference type="Proteomes" id="UP000800035">
    <property type="component" value="Unassembled WGS sequence"/>
</dbReference>
<feature type="compositionally biased region" description="Polar residues" evidence="6">
    <location>
        <begin position="280"/>
        <end position="294"/>
    </location>
</feature>
<keyword evidence="3" id="KW-0235">DNA replication</keyword>
<feature type="region of interest" description="Disordered" evidence="6">
    <location>
        <begin position="744"/>
        <end position="816"/>
    </location>
</feature>
<protein>
    <submittedName>
        <fullName evidence="7">CDC45-like protein</fullName>
    </submittedName>
</protein>
<comment type="subcellular location">
    <subcellularLocation>
        <location evidence="1">Nucleus</location>
    </subcellularLocation>
</comment>
<dbReference type="GO" id="GO:0003682">
    <property type="term" value="F:chromatin binding"/>
    <property type="evidence" value="ECO:0007669"/>
    <property type="project" value="TreeGrafter"/>
</dbReference>
<evidence type="ECO:0000256" key="1">
    <source>
        <dbReference type="ARBA" id="ARBA00004123"/>
    </source>
</evidence>
<dbReference type="GO" id="GO:0006270">
    <property type="term" value="P:DNA replication initiation"/>
    <property type="evidence" value="ECO:0007669"/>
    <property type="project" value="InterPro"/>
</dbReference>
<evidence type="ECO:0000313" key="7">
    <source>
        <dbReference type="EMBL" id="KAF1950878.1"/>
    </source>
</evidence>
<feature type="region of interest" description="Disordered" evidence="6">
    <location>
        <begin position="189"/>
        <end position="305"/>
    </location>
</feature>
<feature type="region of interest" description="Disordered" evidence="6">
    <location>
        <begin position="420"/>
        <end position="440"/>
    </location>
</feature>
<dbReference type="PANTHER" id="PTHR10507">
    <property type="entry name" value="CDC45-RELATED PROTEIN"/>
    <property type="match status" value="1"/>
</dbReference>
<evidence type="ECO:0000256" key="6">
    <source>
        <dbReference type="SAM" id="MobiDB-lite"/>
    </source>
</evidence>
<dbReference type="GO" id="GO:0003688">
    <property type="term" value="F:DNA replication origin binding"/>
    <property type="evidence" value="ECO:0007669"/>
    <property type="project" value="TreeGrafter"/>
</dbReference>
<evidence type="ECO:0000313" key="8">
    <source>
        <dbReference type="Proteomes" id="UP000800035"/>
    </source>
</evidence>
<dbReference type="InterPro" id="IPR003874">
    <property type="entry name" value="CDC45"/>
</dbReference>
<dbReference type="GO" id="GO:1902977">
    <property type="term" value="P:mitotic DNA replication preinitiation complex assembly"/>
    <property type="evidence" value="ECO:0007669"/>
    <property type="project" value="TreeGrafter"/>
</dbReference>
<keyword evidence="8" id="KW-1185">Reference proteome</keyword>
<feature type="compositionally biased region" description="Acidic residues" evidence="6">
    <location>
        <begin position="235"/>
        <end position="247"/>
    </location>
</feature>
<accession>A0A6A5TEY2</accession>
<keyword evidence="5" id="KW-0131">Cell cycle</keyword>
<dbReference type="OrthoDB" id="10258882at2759"/>
<gene>
    <name evidence="7" type="ORF">CC80DRAFT_454906</name>
</gene>
<feature type="compositionally biased region" description="Basic and acidic residues" evidence="6">
    <location>
        <begin position="744"/>
        <end position="772"/>
    </location>
</feature>
<dbReference type="GO" id="GO:0003697">
    <property type="term" value="F:single-stranded DNA binding"/>
    <property type="evidence" value="ECO:0007669"/>
    <property type="project" value="TreeGrafter"/>
</dbReference>
<proteinExistence type="inferred from homology"/>
<evidence type="ECO:0000256" key="3">
    <source>
        <dbReference type="ARBA" id="ARBA00022705"/>
    </source>
</evidence>
<feature type="compositionally biased region" description="Polar residues" evidence="6">
    <location>
        <begin position="422"/>
        <end position="435"/>
    </location>
</feature>
<evidence type="ECO:0000256" key="5">
    <source>
        <dbReference type="ARBA" id="ARBA00023306"/>
    </source>
</evidence>
<organism evidence="7 8">
    <name type="scientific">Byssothecium circinans</name>
    <dbReference type="NCBI Taxonomy" id="147558"/>
    <lineage>
        <taxon>Eukaryota</taxon>
        <taxon>Fungi</taxon>
        <taxon>Dikarya</taxon>
        <taxon>Ascomycota</taxon>
        <taxon>Pezizomycotina</taxon>
        <taxon>Dothideomycetes</taxon>
        <taxon>Pleosporomycetidae</taxon>
        <taxon>Pleosporales</taxon>
        <taxon>Massarineae</taxon>
        <taxon>Massarinaceae</taxon>
        <taxon>Byssothecium</taxon>
    </lineage>
</organism>
<dbReference type="EMBL" id="ML977021">
    <property type="protein sequence ID" value="KAF1950878.1"/>
    <property type="molecule type" value="Genomic_DNA"/>
</dbReference>
<sequence length="869" mass="96498">MYLPRGLIAHLYQSLVKRNHAAASPILVLVGLEPDALCACRILTAMLKRDYIPHKIQPVSGFVDLYKAADDLVKPMRTYSGGSGGLVICLGVGGMVDLEEMFGLDFNEETGSKGTGDVEVWVMDARRPYNLTNVFDVPAAEDPATGELVRDVPGVEKGQLPQSYRSTKGGVIVFDDGDIEEEMKKEKEAYCGLSEMPEVGDEDEDADGDEEEHASGEDDEEEPPVSGQKRKSLGEDDDDDEDMDDDERPFQRRRSNSGGSIPSPRERRPRHGLRILDGSSDFSRAGSRSRSTSPIVAAPKKQSMKQLRQQLRDRRERYDQIIANYYDGGSSYSEPVSSLVYSLASELGREDNDLLWNAIVGVSSLELYGKTGNGIGLNPLSTAGGSSGWNGDRGERIRGVLRDEVRRLNPMDAKDFARETSMGDSTGVIPTSARSPTDKSIRLSPEPRFLLLRHWSLYESMLHSPYLSARLHIWSDAGRRRLDKLLAKMGVSLTQCKQNYTHMDMELKRGLRERLLRFAPHYGLDGLVPPAPRSNDSKDGWGFVRFWGWKACLSAIDTCVILGAILEVGDAKSLTASALDSSNFVGTQENNEETPVNWQENSAQEHITARFWTAYDALNDIDLLVDHIHTAQYLHKAILRTGTALIEKKQIRHLRAFRMAVVKEGPDVQLFTHPGALTKLALWIAEAIVELNGTKKGKGSELVMAGLDETRGMYIVVGLGGGGNNSTAHTTRERLAKRDAKLKAKEAKKMAKLTEKQKRREKRLAQMERAGEDILSNFSESEEEEDEEEETEEEDDDDDDDEEAEQARGAGRNRFGQAFRDVVDEMHGKVGVKQDSFEACVIEVRKEDLSGFLERLSMQVVVTGARPAA</sequence>
<dbReference type="Pfam" id="PF02724">
    <property type="entry name" value="CDC45"/>
    <property type="match status" value="1"/>
</dbReference>